<dbReference type="InterPro" id="IPR028098">
    <property type="entry name" value="Glyco_trans_4-like_N"/>
</dbReference>
<dbReference type="AlphaFoldDB" id="A0A382X1R1"/>
<accession>A0A382X1R1</accession>
<feature type="domain" description="Glycosyltransferase subfamily 4-like N-terminal" evidence="1">
    <location>
        <begin position="39"/>
        <end position="203"/>
    </location>
</feature>
<reference evidence="2" key="1">
    <citation type="submission" date="2018-05" db="EMBL/GenBank/DDBJ databases">
        <authorList>
            <person name="Lanie J.A."/>
            <person name="Ng W.-L."/>
            <person name="Kazmierczak K.M."/>
            <person name="Andrzejewski T.M."/>
            <person name="Davidsen T.M."/>
            <person name="Wayne K.J."/>
            <person name="Tettelin H."/>
            <person name="Glass J.I."/>
            <person name="Rusch D."/>
            <person name="Podicherti R."/>
            <person name="Tsui H.-C.T."/>
            <person name="Winkler M.E."/>
        </authorList>
    </citation>
    <scope>NUCLEOTIDE SEQUENCE</scope>
</reference>
<evidence type="ECO:0000259" key="1">
    <source>
        <dbReference type="Pfam" id="PF13439"/>
    </source>
</evidence>
<evidence type="ECO:0000313" key="2">
    <source>
        <dbReference type="EMBL" id="SVD64318.1"/>
    </source>
</evidence>
<dbReference type="SUPFAM" id="SSF53756">
    <property type="entry name" value="UDP-Glycosyltransferase/glycogen phosphorylase"/>
    <property type="match status" value="1"/>
</dbReference>
<dbReference type="Pfam" id="PF13439">
    <property type="entry name" value="Glyco_transf_4"/>
    <property type="match status" value="1"/>
</dbReference>
<feature type="non-terminal residue" evidence="2">
    <location>
        <position position="220"/>
    </location>
</feature>
<dbReference type="Gene3D" id="3.40.50.2000">
    <property type="entry name" value="Glycogen Phosphorylase B"/>
    <property type="match status" value="1"/>
</dbReference>
<name>A0A382X1R1_9ZZZZ</name>
<dbReference type="EMBL" id="UINC01163811">
    <property type="protein sequence ID" value="SVD64318.1"/>
    <property type="molecule type" value="Genomic_DNA"/>
</dbReference>
<organism evidence="2">
    <name type="scientific">marine metagenome</name>
    <dbReference type="NCBI Taxonomy" id="408172"/>
    <lineage>
        <taxon>unclassified sequences</taxon>
        <taxon>metagenomes</taxon>
        <taxon>ecological metagenomes</taxon>
    </lineage>
</organism>
<proteinExistence type="predicted"/>
<protein>
    <recommendedName>
        <fullName evidence="1">Glycosyltransferase subfamily 4-like N-terminal domain-containing protein</fullName>
    </recommendedName>
</protein>
<sequence length="220" mass="23802">MVVDPMGRRVPDQRFGGRWSAVTSLRVAFLLEQAWHRVPGGTAVAAVESARALAERDDVDLLGVTARHCSTDLPPLLVGFDGPDHLPMVSSALPRPVLYEAWHCLGRPRVDRLVGRSGGAPDVVHASGGAVPATRSPLVATVHDVAWRHHPEAATRRGRRLFEGWLHDARRADRIVCPSEATRGDLVEAGFDGAHIRIVPLGVGRTDVEPGLPALLRARH</sequence>
<gene>
    <name evidence="2" type="ORF">METZ01_LOCUS417172</name>
</gene>